<evidence type="ECO:0000313" key="3">
    <source>
        <dbReference type="EMBL" id="TFZ04354.1"/>
    </source>
</evidence>
<protein>
    <submittedName>
        <fullName evidence="3">Tripartite tricarboxylate transporter substrate binding protein</fullName>
    </submittedName>
</protein>
<proteinExistence type="inferred from homology"/>
<dbReference type="InterPro" id="IPR005064">
    <property type="entry name" value="BUG"/>
</dbReference>
<feature type="chain" id="PRO_5021275580" evidence="2">
    <location>
        <begin position="28"/>
        <end position="326"/>
    </location>
</feature>
<dbReference type="EMBL" id="SMLL01000001">
    <property type="protein sequence ID" value="TFZ04354.1"/>
    <property type="molecule type" value="Genomic_DNA"/>
</dbReference>
<dbReference type="OrthoDB" id="8857654at2"/>
<keyword evidence="4" id="KW-1185">Reference proteome</keyword>
<dbReference type="Proteomes" id="UP000297564">
    <property type="component" value="Unassembled WGS sequence"/>
</dbReference>
<dbReference type="PANTHER" id="PTHR42928:SF5">
    <property type="entry name" value="BLR1237 PROTEIN"/>
    <property type="match status" value="1"/>
</dbReference>
<dbReference type="InterPro" id="IPR042100">
    <property type="entry name" value="Bug_dom1"/>
</dbReference>
<name>A0A4Z0C0M5_9BURK</name>
<gene>
    <name evidence="3" type="ORF">EZ242_00920</name>
</gene>
<dbReference type="CDD" id="cd13578">
    <property type="entry name" value="PBP2_Bug27"/>
    <property type="match status" value="1"/>
</dbReference>
<accession>A0A4Z0C0M5</accession>
<dbReference type="AlphaFoldDB" id="A0A4Z0C0M5"/>
<evidence type="ECO:0000256" key="1">
    <source>
        <dbReference type="ARBA" id="ARBA00006987"/>
    </source>
</evidence>
<feature type="signal peptide" evidence="2">
    <location>
        <begin position="1"/>
        <end position="27"/>
    </location>
</feature>
<dbReference type="PIRSF" id="PIRSF017082">
    <property type="entry name" value="YflP"/>
    <property type="match status" value="1"/>
</dbReference>
<dbReference type="Gene3D" id="3.40.190.150">
    <property type="entry name" value="Bordetella uptake gene, domain 1"/>
    <property type="match status" value="1"/>
</dbReference>
<comment type="caution">
    <text evidence="3">The sequence shown here is derived from an EMBL/GenBank/DDBJ whole genome shotgun (WGS) entry which is preliminary data.</text>
</comment>
<dbReference type="PANTHER" id="PTHR42928">
    <property type="entry name" value="TRICARBOXYLATE-BINDING PROTEIN"/>
    <property type="match status" value="1"/>
</dbReference>
<dbReference type="SUPFAM" id="SSF53850">
    <property type="entry name" value="Periplasmic binding protein-like II"/>
    <property type="match status" value="1"/>
</dbReference>
<dbReference type="Pfam" id="PF03401">
    <property type="entry name" value="TctC"/>
    <property type="match status" value="1"/>
</dbReference>
<dbReference type="Gene3D" id="3.40.190.10">
    <property type="entry name" value="Periplasmic binding protein-like II"/>
    <property type="match status" value="1"/>
</dbReference>
<evidence type="ECO:0000313" key="4">
    <source>
        <dbReference type="Proteomes" id="UP000297564"/>
    </source>
</evidence>
<keyword evidence="2" id="KW-0732">Signal</keyword>
<sequence>MTPRFHPLRRSLVAAGLALAALPFAHAQGQYPERPIKLLVGYSAGGGVDAIARMLSSRLPELLGQQVVVENKAGAAGVIAADTVAKAPADGYTLLLGESGLLINKHLNPKMPFDPLTGFTPVAGVFQSPLMIVANNDLPVSNPKELVARAKANPGRLSYATSGVGTVHHLGMETFKGRTGTHIVHIPYRGASQIVPDVISGQVPLGVVSATAGLSQAKAGKLRAVAMMSDDKLPGAENVPALSQAVPGLSVAPRLFVLAPAGTPQPVIQRLNDAIRKVITSPETAEAAAKQGAIPAYLPPAELTKEMKQESQQWAEVIKQQKVTLE</sequence>
<evidence type="ECO:0000256" key="2">
    <source>
        <dbReference type="SAM" id="SignalP"/>
    </source>
</evidence>
<reference evidence="3 4" key="1">
    <citation type="submission" date="2019-03" db="EMBL/GenBank/DDBJ databases">
        <title>Ramlibacter rhizophilus CCTCC AB2015357, whole genome shotgun sequence.</title>
        <authorList>
            <person name="Zhang X."/>
            <person name="Feng G."/>
            <person name="Zhu H."/>
        </authorList>
    </citation>
    <scope>NUCLEOTIDE SEQUENCE [LARGE SCALE GENOMIC DNA]</scope>
    <source>
        <strain evidence="3 4">CCTCC AB2015357</strain>
    </source>
</reference>
<comment type="similarity">
    <text evidence="1">Belongs to the UPF0065 (bug) family.</text>
</comment>
<organism evidence="3 4">
    <name type="scientific">Ramlibacter rhizophilus</name>
    <dbReference type="NCBI Taxonomy" id="1781167"/>
    <lineage>
        <taxon>Bacteria</taxon>
        <taxon>Pseudomonadati</taxon>
        <taxon>Pseudomonadota</taxon>
        <taxon>Betaproteobacteria</taxon>
        <taxon>Burkholderiales</taxon>
        <taxon>Comamonadaceae</taxon>
        <taxon>Ramlibacter</taxon>
    </lineage>
</organism>
<dbReference type="RefSeq" id="WP_135283236.1">
    <property type="nucleotide sequence ID" value="NZ_SMLL01000001.1"/>
</dbReference>